<evidence type="ECO:0000313" key="1">
    <source>
        <dbReference type="EMBL" id="NGM51702.1"/>
    </source>
</evidence>
<sequence>MSVAFTASILVLSIALQGSGGMSVGGGKTLVWGANHVGSLECDGRKATISGIENTITLTGVCKTLEVSGVGHSVDAAIAPGGRLVVSGSEHRIRWRSTGEIRRQVGGVDNQVVQVK</sequence>
<organism evidence="1">
    <name type="scientific">Caulobacter sp. 602-2</name>
    <dbReference type="NCBI Taxonomy" id="2710887"/>
    <lineage>
        <taxon>Bacteria</taxon>
        <taxon>Pseudomonadati</taxon>
        <taxon>Pseudomonadota</taxon>
        <taxon>Alphaproteobacteria</taxon>
        <taxon>Caulobacterales</taxon>
        <taxon>Caulobacteraceae</taxon>
        <taxon>Caulobacter</taxon>
    </lineage>
</organism>
<proteinExistence type="predicted"/>
<reference evidence="1" key="1">
    <citation type="submission" date="2020-02" db="EMBL/GenBank/DDBJ databases">
        <authorList>
            <person name="Gao J."/>
            <person name="Sun J."/>
        </authorList>
    </citation>
    <scope>NUCLEOTIDE SEQUENCE</scope>
    <source>
        <strain evidence="1">602-2</strain>
    </source>
</reference>
<protein>
    <submittedName>
        <fullName evidence="1">DUF3060 domain-containing protein</fullName>
    </submittedName>
</protein>
<accession>A0A6G4R1N6</accession>
<comment type="caution">
    <text evidence="1">The sequence shown here is derived from an EMBL/GenBank/DDBJ whole genome shotgun (WGS) entry which is preliminary data.</text>
</comment>
<dbReference type="EMBL" id="JAAKGT010000011">
    <property type="protein sequence ID" value="NGM51702.1"/>
    <property type="molecule type" value="Genomic_DNA"/>
</dbReference>
<dbReference type="Pfam" id="PF11259">
    <property type="entry name" value="DUF3060"/>
    <property type="match status" value="1"/>
</dbReference>
<dbReference type="InterPro" id="IPR021417">
    <property type="entry name" value="DUF3060"/>
</dbReference>
<dbReference type="AlphaFoldDB" id="A0A6G4R1N6"/>
<gene>
    <name evidence="1" type="ORF">G5B46_18985</name>
</gene>
<name>A0A6G4R1N6_9CAUL</name>
<dbReference type="RefSeq" id="WP_165261443.1">
    <property type="nucleotide sequence ID" value="NZ_JAAKGT010000011.1"/>
</dbReference>